<accession>A0A4U0Q9W1</accession>
<dbReference type="AlphaFoldDB" id="A0A4U0Q9W1"/>
<evidence type="ECO:0000313" key="2">
    <source>
        <dbReference type="Proteomes" id="UP000306223"/>
    </source>
</evidence>
<name>A0A4U0Q9W1_9RHOB</name>
<protein>
    <submittedName>
        <fullName evidence="1">Uncharacterized protein</fullName>
    </submittedName>
</protein>
<proteinExistence type="predicted"/>
<dbReference type="EMBL" id="SUNH01000060">
    <property type="protein sequence ID" value="TJZ78131.1"/>
    <property type="molecule type" value="Genomic_DNA"/>
</dbReference>
<organism evidence="1 2">
    <name type="scientific">Paracoccus hibiscisoli</name>
    <dbReference type="NCBI Taxonomy" id="2023261"/>
    <lineage>
        <taxon>Bacteria</taxon>
        <taxon>Pseudomonadati</taxon>
        <taxon>Pseudomonadota</taxon>
        <taxon>Alphaproteobacteria</taxon>
        <taxon>Rhodobacterales</taxon>
        <taxon>Paracoccaceae</taxon>
        <taxon>Paracoccus</taxon>
    </lineage>
</organism>
<sequence length="140" mass="15218">MTQHVRIVESTKFHHAKRQWRIEAGRYTLLRLTYGQTGGALKTATIGDGWGRPIFPEPARLIEAMAVSVQNLAGPQVDLWLNKDSKGRPFLEITAEASLKDFFDGATLLAIEMTAILSRPARLDGSSGRLACANGALVAA</sequence>
<reference evidence="1 2" key="1">
    <citation type="submission" date="2019-04" db="EMBL/GenBank/DDBJ databases">
        <authorList>
            <person name="Li J."/>
        </authorList>
    </citation>
    <scope>NUCLEOTIDE SEQUENCE [LARGE SCALE GENOMIC DNA]</scope>
    <source>
        <strain evidence="1 2">CCTCC AB2016182</strain>
    </source>
</reference>
<dbReference type="Proteomes" id="UP000306223">
    <property type="component" value="Unassembled WGS sequence"/>
</dbReference>
<keyword evidence="2" id="KW-1185">Reference proteome</keyword>
<gene>
    <name evidence="1" type="ORF">FA740_18925</name>
</gene>
<dbReference type="RefSeq" id="WP_136858358.1">
    <property type="nucleotide sequence ID" value="NZ_SUNH01000060.1"/>
</dbReference>
<evidence type="ECO:0000313" key="1">
    <source>
        <dbReference type="EMBL" id="TJZ78131.1"/>
    </source>
</evidence>
<dbReference type="OrthoDB" id="7846879at2"/>
<comment type="caution">
    <text evidence="1">The sequence shown here is derived from an EMBL/GenBank/DDBJ whole genome shotgun (WGS) entry which is preliminary data.</text>
</comment>